<organism evidence="1 2">
    <name type="scientific">Kluyveromyces lactis (strain ATCC 8585 / CBS 2359 / DSM 70799 / NBRC 1267 / NRRL Y-1140 / WM37)</name>
    <name type="common">Yeast</name>
    <name type="synonym">Candida sphaerica</name>
    <dbReference type="NCBI Taxonomy" id="284590"/>
    <lineage>
        <taxon>Eukaryota</taxon>
        <taxon>Fungi</taxon>
        <taxon>Dikarya</taxon>
        <taxon>Ascomycota</taxon>
        <taxon>Saccharomycotina</taxon>
        <taxon>Saccharomycetes</taxon>
        <taxon>Saccharomycetales</taxon>
        <taxon>Saccharomycetaceae</taxon>
        <taxon>Kluyveromyces</taxon>
    </lineage>
</organism>
<dbReference type="FunCoup" id="Q6CUI7">
    <property type="interactions" value="64"/>
</dbReference>
<evidence type="ECO:0000313" key="2">
    <source>
        <dbReference type="Proteomes" id="UP000000598"/>
    </source>
</evidence>
<dbReference type="InParanoid" id="Q6CUI7"/>
<dbReference type="InterPro" id="IPR055334">
    <property type="entry name" value="PEX8-like"/>
</dbReference>
<gene>
    <name evidence="1" type="ORF">KLLA0_C04554g</name>
</gene>
<keyword evidence="2" id="KW-1185">Reference proteome</keyword>
<dbReference type="PANTHER" id="PTHR39214">
    <property type="entry name" value="MICROBODY (PEROXISOME) BIOGENESIS PROTEIN PEROXIN 8 (EUROFUNG)"/>
    <property type="match status" value="1"/>
</dbReference>
<dbReference type="PANTHER" id="PTHR39214:SF1">
    <property type="entry name" value="MICROBODY (PEROXISOME) BIOGENESIS PROTEIN PEROXIN 8 (EUROFUNG)"/>
    <property type="match status" value="1"/>
</dbReference>
<dbReference type="AlphaFoldDB" id="Q6CUI7"/>
<name>Q6CUI7_KLULA</name>
<protein>
    <submittedName>
        <fullName evidence="1">KLLA0C04554p</fullName>
    </submittedName>
</protein>
<dbReference type="OMA" id="GWLNICL"/>
<sequence>MIETESINHLITALNGSSVISSTVGESQVLNNIVYYLPRIRDYQLLAQLIHASFHWKPQKLTIWQVFEASSAVMKWKLEISEPRLSIHKFVSLWKQELESCSALNIFQLATLAGLISCRQQLEVLQEQLFIDDSGTASEELKDIKFRHFMPYWNQYMNISKGDHRLIDDLCILYSMVHMQSDYVASNELLFQSLFNILMTYINNGDTEYHGPNAFAYKHLNLICQTCEHSISNTHNRRLLRSKLEELCRIMGALSDKETLTGRKKYTDKYYINILFIVVILLSGYKPSAEVVHEITMTLFYTSFILQDFGLDGFTKYQELIYSVCGRICQDFDIFDQILKEMISKMQFNMDNKIYHSKLMFILEYLQLNLAELKIPDACYLEERIEPLVRPYLDSSDVKLRESAHLVWLEVFNNETWKADVTNFKLKRLRLYLHDCFRQCSASLMTEKQLIVIWKSILPTIRYLSNYDNDLIRDLIHSTYIRIINTENLQMKSTSIQCLIEQFHNVPDEYLWDWLDACNELARTLPPLMKEHIITKLWEYISHSHNELAIRWWYDRIVPNLSRI</sequence>
<proteinExistence type="predicted"/>
<dbReference type="KEGG" id="kla:KLLA0_C04554g"/>
<dbReference type="PaxDb" id="284590-Q6CUI7"/>
<accession>Q6CUI7</accession>
<reference evidence="1 2" key="1">
    <citation type="journal article" date="2004" name="Nature">
        <title>Genome evolution in yeasts.</title>
        <authorList>
            <consortium name="Genolevures"/>
            <person name="Dujon B."/>
            <person name="Sherman D."/>
            <person name="Fischer G."/>
            <person name="Durrens P."/>
            <person name="Casaregola S."/>
            <person name="Lafontaine I."/>
            <person name="de Montigny J."/>
            <person name="Marck C."/>
            <person name="Neuveglise C."/>
            <person name="Talla E."/>
            <person name="Goffard N."/>
            <person name="Frangeul L."/>
            <person name="Aigle M."/>
            <person name="Anthouard V."/>
            <person name="Babour A."/>
            <person name="Barbe V."/>
            <person name="Barnay S."/>
            <person name="Blanchin S."/>
            <person name="Beckerich J.M."/>
            <person name="Beyne E."/>
            <person name="Bleykasten C."/>
            <person name="Boisrame A."/>
            <person name="Boyer J."/>
            <person name="Cattolico L."/>
            <person name="Confanioleri F."/>
            <person name="de Daruvar A."/>
            <person name="Despons L."/>
            <person name="Fabre E."/>
            <person name="Fairhead C."/>
            <person name="Ferry-Dumazet H."/>
            <person name="Groppi A."/>
            <person name="Hantraye F."/>
            <person name="Hennequin C."/>
            <person name="Jauniaux N."/>
            <person name="Joyet P."/>
            <person name="Kachouri R."/>
            <person name="Kerrest A."/>
            <person name="Koszul R."/>
            <person name="Lemaire M."/>
            <person name="Lesur I."/>
            <person name="Ma L."/>
            <person name="Muller H."/>
            <person name="Nicaud J.M."/>
            <person name="Nikolski M."/>
            <person name="Oztas S."/>
            <person name="Ozier-Kalogeropoulos O."/>
            <person name="Pellenz S."/>
            <person name="Potier S."/>
            <person name="Richard G.F."/>
            <person name="Straub M.L."/>
            <person name="Suleau A."/>
            <person name="Swennene D."/>
            <person name="Tekaia F."/>
            <person name="Wesolowski-Louvel M."/>
            <person name="Westhof E."/>
            <person name="Wirth B."/>
            <person name="Zeniou-Meyer M."/>
            <person name="Zivanovic I."/>
            <person name="Bolotin-Fukuhara M."/>
            <person name="Thierry A."/>
            <person name="Bouchier C."/>
            <person name="Caudron B."/>
            <person name="Scarpelli C."/>
            <person name="Gaillardin C."/>
            <person name="Weissenbach J."/>
            <person name="Wincker P."/>
            <person name="Souciet J.L."/>
        </authorList>
    </citation>
    <scope>NUCLEOTIDE SEQUENCE [LARGE SCALE GENOMIC DNA]</scope>
    <source>
        <strain evidence="2">ATCC 8585 / CBS 2359 / DSM 70799 / NBRC 1267 / NRRL Y-1140 / WM37</strain>
    </source>
</reference>
<dbReference type="STRING" id="284590.Q6CUI7"/>
<dbReference type="EMBL" id="CR382123">
    <property type="protein sequence ID" value="CAH01253.1"/>
    <property type="molecule type" value="Genomic_DNA"/>
</dbReference>
<dbReference type="eggNOG" id="ENOG502R1X7">
    <property type="taxonomic scope" value="Eukaryota"/>
</dbReference>
<dbReference type="HOGENOM" id="CLU_031057_0_0_1"/>
<evidence type="ECO:0000313" key="1">
    <source>
        <dbReference type="EMBL" id="CAH01253.1"/>
    </source>
</evidence>
<dbReference type="Proteomes" id="UP000000598">
    <property type="component" value="Chromosome C"/>
</dbReference>